<dbReference type="PROSITE" id="PS50005">
    <property type="entry name" value="TPR"/>
    <property type="match status" value="5"/>
</dbReference>
<dbReference type="PANTHER" id="PTHR46208">
    <property type="entry name" value="MITOCHONDRIAL IMPORT RECEPTOR SUBUNIT TOM70"/>
    <property type="match status" value="1"/>
</dbReference>
<dbReference type="GO" id="GO:0030943">
    <property type="term" value="F:mitochondrion targeting sequence binding"/>
    <property type="evidence" value="ECO:0007669"/>
    <property type="project" value="TreeGrafter"/>
</dbReference>
<dbReference type="InterPro" id="IPR019734">
    <property type="entry name" value="TPR_rpt"/>
</dbReference>
<dbReference type="PROSITE" id="PS50293">
    <property type="entry name" value="TPR_REGION"/>
    <property type="match status" value="1"/>
</dbReference>
<keyword evidence="7" id="KW-0496">Mitochondrion</keyword>
<dbReference type="Proteomes" id="UP000275408">
    <property type="component" value="Unassembled WGS sequence"/>
</dbReference>
<feature type="repeat" description="TPR" evidence="10">
    <location>
        <begin position="321"/>
        <end position="354"/>
    </location>
</feature>
<comment type="subcellular location">
    <subcellularLocation>
        <location evidence="1">Mitochondrion outer membrane</location>
        <topology evidence="1">Single-pass membrane protein</topology>
    </subcellularLocation>
</comment>
<sequence>MSTQETGGGLSKWQIAALIGAPIAAACVLGALYYWRSSQSSEQKDPEKGEEVDTTTSTSGVPKNEAPESEENMSPAERAQAIKLRGNKYFKGGKFEQAIKCYTEAIDLCPQDSKAELATYYQNRAAAYEQQKNYEQVLADATKAIELNKKYSKAFMKRARAYEKLNRKEECLQDLTAVCMIEGFNNPNWMMQADRVLKEIGKEKAQEYYKNRELSLPSSTYTKAYLESFCNDDTVVVDSLEDVPEDSPFLEAVKQMKEKKYENIVDLCTQQIEKGIGPLYIKALALRGTLYTLISKVDEAIHDLSQVINADDKTISTKLKVNCLIKRGSMQLQASNVMECYQDFTKAVSIDPDNSDIYHHRGQIYFLSEKLDEAKEDFEKCISLNDSFIPAKIQLAYCIYKSAALQQSPILAHGALDMLQKTVETYPESADAHSLYAQVLQDMQQFPKAEEHFDTAIELEPQNPVHRITRGNQSKCEKKFSISYNLFCSMLMLQSRQDVEKAVELVTEALEIDKKCDFAYETLATLEVQRGNLDRAIDLFNKAIALVRTEAELAQTFSLREAAKAQKYVTETLGLTPPTLPFST</sequence>
<reference evidence="13 14" key="1">
    <citation type="journal article" date="2018" name="Sci. Rep.">
        <title>Comparative analysis of the Pocillopora damicornis genome highlights role of immune system in coral evolution.</title>
        <authorList>
            <person name="Cunning R."/>
            <person name="Bay R.A."/>
            <person name="Gillette P."/>
            <person name="Baker A.C."/>
            <person name="Traylor-Knowles N."/>
        </authorList>
    </citation>
    <scope>NUCLEOTIDE SEQUENCE [LARGE SCALE GENOMIC DNA]</scope>
    <source>
        <strain evidence="13">RSMAS</strain>
        <tissue evidence="13">Whole animal</tissue>
    </source>
</reference>
<dbReference type="Pfam" id="PF14559">
    <property type="entry name" value="TPR_19"/>
    <property type="match status" value="1"/>
</dbReference>
<evidence type="ECO:0000256" key="4">
    <source>
        <dbReference type="ARBA" id="ARBA00022787"/>
    </source>
</evidence>
<comment type="similarity">
    <text evidence="9">Belongs to the Tom70 family.</text>
</comment>
<dbReference type="OrthoDB" id="66418at2759"/>
<gene>
    <name evidence="13" type="ORF">pdam_00006819</name>
</gene>
<feature type="repeat" description="TPR" evidence="10">
    <location>
        <begin position="79"/>
        <end position="112"/>
    </location>
</feature>
<evidence type="ECO:0000313" key="13">
    <source>
        <dbReference type="EMBL" id="RMX60724.1"/>
    </source>
</evidence>
<evidence type="ECO:0000256" key="3">
    <source>
        <dbReference type="ARBA" id="ARBA00022737"/>
    </source>
</evidence>
<keyword evidence="14" id="KW-1185">Reference proteome</keyword>
<evidence type="ECO:0000256" key="5">
    <source>
        <dbReference type="ARBA" id="ARBA00022803"/>
    </source>
</evidence>
<feature type="repeat" description="TPR" evidence="10">
    <location>
        <begin position="430"/>
        <end position="463"/>
    </location>
</feature>
<protein>
    <submittedName>
        <fullName evidence="13">Uncharacterized protein</fullName>
    </submittedName>
</protein>
<dbReference type="PANTHER" id="PTHR46208:SF1">
    <property type="entry name" value="MITOCHONDRIAL IMPORT RECEPTOR SUBUNIT TOM70"/>
    <property type="match status" value="1"/>
</dbReference>
<evidence type="ECO:0000256" key="7">
    <source>
        <dbReference type="ARBA" id="ARBA00023128"/>
    </source>
</evidence>
<accession>A0A3M6V4R7</accession>
<keyword evidence="4" id="KW-1000">Mitochondrion outer membrane</keyword>
<comment type="caution">
    <text evidence="13">The sequence shown here is derived from an EMBL/GenBank/DDBJ whole genome shotgun (WGS) entry which is preliminary data.</text>
</comment>
<dbReference type="Gene3D" id="1.25.40.10">
    <property type="entry name" value="Tetratricopeptide repeat domain"/>
    <property type="match status" value="2"/>
</dbReference>
<dbReference type="GO" id="GO:0008320">
    <property type="term" value="F:protein transmembrane transporter activity"/>
    <property type="evidence" value="ECO:0007669"/>
    <property type="project" value="TreeGrafter"/>
</dbReference>
<feature type="transmembrane region" description="Helical" evidence="12">
    <location>
        <begin position="15"/>
        <end position="35"/>
    </location>
</feature>
<feature type="repeat" description="TPR" evidence="10">
    <location>
        <begin position="517"/>
        <end position="550"/>
    </location>
</feature>
<dbReference type="GO" id="GO:0005741">
    <property type="term" value="C:mitochondrial outer membrane"/>
    <property type="evidence" value="ECO:0007669"/>
    <property type="project" value="UniProtKB-SubCell"/>
</dbReference>
<dbReference type="GO" id="GO:0030150">
    <property type="term" value="P:protein import into mitochondrial matrix"/>
    <property type="evidence" value="ECO:0007669"/>
    <property type="project" value="TreeGrafter"/>
</dbReference>
<dbReference type="Pfam" id="PF13181">
    <property type="entry name" value="TPR_8"/>
    <property type="match status" value="1"/>
</dbReference>
<organism evidence="13 14">
    <name type="scientific">Pocillopora damicornis</name>
    <name type="common">Cauliflower coral</name>
    <name type="synonym">Millepora damicornis</name>
    <dbReference type="NCBI Taxonomy" id="46731"/>
    <lineage>
        <taxon>Eukaryota</taxon>
        <taxon>Metazoa</taxon>
        <taxon>Cnidaria</taxon>
        <taxon>Anthozoa</taxon>
        <taxon>Hexacorallia</taxon>
        <taxon>Scleractinia</taxon>
        <taxon>Astrocoeniina</taxon>
        <taxon>Pocilloporidae</taxon>
        <taxon>Pocillopora</taxon>
    </lineage>
</organism>
<dbReference type="InterPro" id="IPR011990">
    <property type="entry name" value="TPR-like_helical_dom_sf"/>
</dbReference>
<evidence type="ECO:0000256" key="9">
    <source>
        <dbReference type="ARBA" id="ARBA00038030"/>
    </source>
</evidence>
<evidence type="ECO:0000256" key="10">
    <source>
        <dbReference type="PROSITE-ProRule" id="PRU00339"/>
    </source>
</evidence>
<dbReference type="AlphaFoldDB" id="A0A3M6V4R7"/>
<keyword evidence="5 10" id="KW-0802">TPR repeat</keyword>
<keyword evidence="2 12" id="KW-0812">Transmembrane</keyword>
<feature type="repeat" description="TPR" evidence="10">
    <location>
        <begin position="355"/>
        <end position="388"/>
    </location>
</feature>
<evidence type="ECO:0000256" key="12">
    <source>
        <dbReference type="SAM" id="Phobius"/>
    </source>
</evidence>
<name>A0A3M6V4R7_POCDA</name>
<keyword evidence="8 12" id="KW-0472">Membrane</keyword>
<feature type="compositionally biased region" description="Basic and acidic residues" evidence="11">
    <location>
        <begin position="42"/>
        <end position="51"/>
    </location>
</feature>
<keyword evidence="3" id="KW-0677">Repeat</keyword>
<dbReference type="Pfam" id="PF00515">
    <property type="entry name" value="TPR_1"/>
    <property type="match status" value="1"/>
</dbReference>
<keyword evidence="6 12" id="KW-1133">Transmembrane helix</keyword>
<proteinExistence type="inferred from homology"/>
<evidence type="ECO:0000256" key="1">
    <source>
        <dbReference type="ARBA" id="ARBA00004572"/>
    </source>
</evidence>
<evidence type="ECO:0000256" key="6">
    <source>
        <dbReference type="ARBA" id="ARBA00022989"/>
    </source>
</evidence>
<dbReference type="SUPFAM" id="SSF48452">
    <property type="entry name" value="TPR-like"/>
    <property type="match status" value="2"/>
</dbReference>
<dbReference type="SMART" id="SM00028">
    <property type="entry name" value="TPR"/>
    <property type="match status" value="9"/>
</dbReference>
<evidence type="ECO:0000313" key="14">
    <source>
        <dbReference type="Proteomes" id="UP000275408"/>
    </source>
</evidence>
<evidence type="ECO:0000256" key="11">
    <source>
        <dbReference type="SAM" id="MobiDB-lite"/>
    </source>
</evidence>
<dbReference type="STRING" id="46731.A0A3M6V4R7"/>
<feature type="region of interest" description="Disordered" evidence="11">
    <location>
        <begin position="39"/>
        <end position="76"/>
    </location>
</feature>
<dbReference type="GO" id="GO:0045039">
    <property type="term" value="P:protein insertion into mitochondrial inner membrane"/>
    <property type="evidence" value="ECO:0007669"/>
    <property type="project" value="TreeGrafter"/>
</dbReference>
<evidence type="ECO:0000256" key="8">
    <source>
        <dbReference type="ARBA" id="ARBA00023136"/>
    </source>
</evidence>
<evidence type="ECO:0000256" key="2">
    <source>
        <dbReference type="ARBA" id="ARBA00022692"/>
    </source>
</evidence>
<dbReference type="EMBL" id="RCHS01000121">
    <property type="protein sequence ID" value="RMX60724.1"/>
    <property type="molecule type" value="Genomic_DNA"/>
</dbReference>